<protein>
    <submittedName>
        <fullName evidence="1">Uncharacterized protein</fullName>
    </submittedName>
</protein>
<organism evidence="1 2">
    <name type="scientific">Amycolatopsis nalaikhensis</name>
    <dbReference type="NCBI Taxonomy" id="715472"/>
    <lineage>
        <taxon>Bacteria</taxon>
        <taxon>Bacillati</taxon>
        <taxon>Actinomycetota</taxon>
        <taxon>Actinomycetes</taxon>
        <taxon>Pseudonocardiales</taxon>
        <taxon>Pseudonocardiaceae</taxon>
        <taxon>Amycolatopsis</taxon>
    </lineage>
</organism>
<dbReference type="EMBL" id="CP127173">
    <property type="protein sequence ID" value="WIV60018.1"/>
    <property type="molecule type" value="Genomic_DNA"/>
</dbReference>
<dbReference type="Proteomes" id="UP001227101">
    <property type="component" value="Chromosome"/>
</dbReference>
<accession>A0ABY8XWS0</accession>
<proteinExistence type="predicted"/>
<evidence type="ECO:0000313" key="2">
    <source>
        <dbReference type="Proteomes" id="UP001227101"/>
    </source>
</evidence>
<reference evidence="1 2" key="1">
    <citation type="submission" date="2023-06" db="EMBL/GenBank/DDBJ databases">
        <authorList>
            <person name="Oyuntsetseg B."/>
            <person name="Kim S.B."/>
        </authorList>
    </citation>
    <scope>NUCLEOTIDE SEQUENCE [LARGE SCALE GENOMIC DNA]</scope>
    <source>
        <strain evidence="1 2">2-2</strain>
    </source>
</reference>
<evidence type="ECO:0000313" key="1">
    <source>
        <dbReference type="EMBL" id="WIV60018.1"/>
    </source>
</evidence>
<keyword evidence="2" id="KW-1185">Reference proteome</keyword>
<sequence>MSTHTSPQPDPEPPAAVAIPFPEYRALVLDAAAWRHLNTSPHVADLLAEWVEWDRRRTARETSGAVSAAADWRAIAAAPTYDELARRRAVATRPALTPQEIRAQAARSWVRVEDWISARTATADAA</sequence>
<name>A0ABY8XWS0_9PSEU</name>
<dbReference type="RefSeq" id="WP_285457581.1">
    <property type="nucleotide sequence ID" value="NZ_CP127173.1"/>
</dbReference>
<gene>
    <name evidence="1" type="ORF">QP939_16065</name>
</gene>